<feature type="compositionally biased region" description="Low complexity" evidence="1">
    <location>
        <begin position="69"/>
        <end position="82"/>
    </location>
</feature>
<feature type="region of interest" description="Disordered" evidence="1">
    <location>
        <begin position="276"/>
        <end position="297"/>
    </location>
</feature>
<reference evidence="3 4" key="1">
    <citation type="submission" date="2018-04" db="EMBL/GenBank/DDBJ databases">
        <title>The genome of golden apple snail Pomacea canaliculata provides insight into stress tolerance and invasive adaptation.</title>
        <authorList>
            <person name="Liu C."/>
            <person name="Liu B."/>
            <person name="Ren Y."/>
            <person name="Zhang Y."/>
            <person name="Wang H."/>
            <person name="Li S."/>
            <person name="Jiang F."/>
            <person name="Yin L."/>
            <person name="Zhang G."/>
            <person name="Qian W."/>
            <person name="Fan W."/>
        </authorList>
    </citation>
    <scope>NUCLEOTIDE SEQUENCE [LARGE SCALE GENOMIC DNA]</scope>
    <source>
        <strain evidence="3">SZHN2017</strain>
        <tissue evidence="3">Muscle</tissue>
    </source>
</reference>
<dbReference type="GO" id="GO:0030036">
    <property type="term" value="P:actin cytoskeleton organization"/>
    <property type="evidence" value="ECO:0007669"/>
    <property type="project" value="InterPro"/>
</dbReference>
<keyword evidence="4" id="KW-1185">Reference proteome</keyword>
<gene>
    <name evidence="3" type="ORF">C0Q70_05749</name>
</gene>
<dbReference type="PANTHER" id="PTHR46345:SF8">
    <property type="entry name" value="FORMIN 3, ISOFORM B"/>
    <property type="match status" value="1"/>
</dbReference>
<dbReference type="SMART" id="SM01140">
    <property type="entry name" value="Drf_GBD"/>
    <property type="match status" value="1"/>
</dbReference>
<sequence>MGISETAMQKIKASACGTMSGVFRRMSNFVFRFNRKSRSADDNAADDKSKDRKGRRNRPKAEEAKNAENEAATPAPAGVTGPDVTETTRVKEVARAGGPAEGATRAEVHIEGDTERQPQEGSEAEDIMSEDAKGRKKKRGKKDKGKKKGKDGVGKENSVKDQTKPLQDGKKDGKHSNAAGSGGSTNVRRDSQGSGEELAMIKENEDLTEDNTSDVSGNRESSKEDEVSRFDTPLLLNDIESLLKKREKEEEIGSLRSRDSQEQLDAEALLAIQEDAESTNSVESFGASGPDRDRSETSGVGVLKRILRRKISKTLLKVDLEQCEPEICVALLKFPSVQTFSALKKKLKSSGMEWMQGFLDNEGLEALLDCIDSLGSRRVTQLSEALLLLECMSCVKCVMNSKLGLESLVQRPDYICRLVKGKTLPKMIWS</sequence>
<dbReference type="EMBL" id="PZQS01000003">
    <property type="protein sequence ID" value="PVD34474.1"/>
    <property type="molecule type" value="Genomic_DNA"/>
</dbReference>
<proteinExistence type="predicted"/>
<organism evidence="3 4">
    <name type="scientific">Pomacea canaliculata</name>
    <name type="common">Golden apple snail</name>
    <dbReference type="NCBI Taxonomy" id="400727"/>
    <lineage>
        <taxon>Eukaryota</taxon>
        <taxon>Metazoa</taxon>
        <taxon>Spiralia</taxon>
        <taxon>Lophotrochozoa</taxon>
        <taxon>Mollusca</taxon>
        <taxon>Gastropoda</taxon>
        <taxon>Caenogastropoda</taxon>
        <taxon>Architaenioglossa</taxon>
        <taxon>Ampullarioidea</taxon>
        <taxon>Ampullariidae</taxon>
        <taxon>Pomacea</taxon>
    </lineage>
</organism>
<dbReference type="PANTHER" id="PTHR46345">
    <property type="entry name" value="INVERTED FORMIN-2"/>
    <property type="match status" value="1"/>
</dbReference>
<evidence type="ECO:0000256" key="1">
    <source>
        <dbReference type="SAM" id="MobiDB-lite"/>
    </source>
</evidence>
<dbReference type="Gene3D" id="1.25.10.10">
    <property type="entry name" value="Leucine-rich Repeat Variant"/>
    <property type="match status" value="1"/>
</dbReference>
<accession>A0A2T7PM41</accession>
<dbReference type="InterPro" id="IPR011989">
    <property type="entry name" value="ARM-like"/>
</dbReference>
<dbReference type="Pfam" id="PF06371">
    <property type="entry name" value="Drf_GBD"/>
    <property type="match status" value="1"/>
</dbReference>
<feature type="compositionally biased region" description="Basic and acidic residues" evidence="1">
    <location>
        <begin position="38"/>
        <end position="50"/>
    </location>
</feature>
<evidence type="ECO:0000313" key="3">
    <source>
        <dbReference type="EMBL" id="PVD34474.1"/>
    </source>
</evidence>
<dbReference type="GO" id="GO:0003779">
    <property type="term" value="F:actin binding"/>
    <property type="evidence" value="ECO:0007669"/>
    <property type="project" value="InterPro"/>
</dbReference>
<feature type="compositionally biased region" description="Basic and acidic residues" evidence="1">
    <location>
        <begin position="150"/>
        <end position="175"/>
    </location>
</feature>
<protein>
    <recommendedName>
        <fullName evidence="2">Formin GTPase-binding domain-containing protein</fullName>
    </recommendedName>
</protein>
<feature type="compositionally biased region" description="Basic and acidic residues" evidence="1">
    <location>
        <begin position="104"/>
        <end position="118"/>
    </location>
</feature>
<comment type="caution">
    <text evidence="3">The sequence shown here is derived from an EMBL/GenBank/DDBJ whole genome shotgun (WGS) entry which is preliminary data.</text>
</comment>
<dbReference type="InterPro" id="IPR010473">
    <property type="entry name" value="GTPase-bd"/>
</dbReference>
<feature type="domain" description="Formin GTPase-binding" evidence="2">
    <location>
        <begin position="115"/>
        <end position="429"/>
    </location>
</feature>
<feature type="compositionally biased region" description="Basic residues" evidence="1">
    <location>
        <begin position="134"/>
        <end position="149"/>
    </location>
</feature>
<evidence type="ECO:0000259" key="2">
    <source>
        <dbReference type="SMART" id="SM01140"/>
    </source>
</evidence>
<evidence type="ECO:0000313" key="4">
    <source>
        <dbReference type="Proteomes" id="UP000245119"/>
    </source>
</evidence>
<dbReference type="Proteomes" id="UP000245119">
    <property type="component" value="Linkage Group LG3"/>
</dbReference>
<dbReference type="SUPFAM" id="SSF48371">
    <property type="entry name" value="ARM repeat"/>
    <property type="match status" value="1"/>
</dbReference>
<dbReference type="AlphaFoldDB" id="A0A2T7PM41"/>
<feature type="region of interest" description="Disordered" evidence="1">
    <location>
        <begin position="32"/>
        <end position="229"/>
    </location>
</feature>
<feature type="compositionally biased region" description="Basic and acidic residues" evidence="1">
    <location>
        <begin position="220"/>
        <end position="229"/>
    </location>
</feature>
<dbReference type="GO" id="GO:0031267">
    <property type="term" value="F:small GTPase binding"/>
    <property type="evidence" value="ECO:0007669"/>
    <property type="project" value="InterPro"/>
</dbReference>
<feature type="compositionally biased region" description="Basic and acidic residues" evidence="1">
    <location>
        <begin position="59"/>
        <end position="68"/>
    </location>
</feature>
<dbReference type="OrthoDB" id="26518at2759"/>
<name>A0A2T7PM41_POMCA</name>
<dbReference type="InterPro" id="IPR016024">
    <property type="entry name" value="ARM-type_fold"/>
</dbReference>